<evidence type="ECO:0000313" key="1">
    <source>
        <dbReference type="EMBL" id="KRX08131.1"/>
    </source>
</evidence>
<organism evidence="1 2">
    <name type="scientific">Pseudocohnilembus persalinus</name>
    <name type="common">Ciliate</name>
    <dbReference type="NCBI Taxonomy" id="266149"/>
    <lineage>
        <taxon>Eukaryota</taxon>
        <taxon>Sar</taxon>
        <taxon>Alveolata</taxon>
        <taxon>Ciliophora</taxon>
        <taxon>Intramacronucleata</taxon>
        <taxon>Oligohymenophorea</taxon>
        <taxon>Scuticociliatia</taxon>
        <taxon>Philasterida</taxon>
        <taxon>Pseudocohnilembidae</taxon>
        <taxon>Pseudocohnilembus</taxon>
    </lineage>
</organism>
<dbReference type="InParanoid" id="A0A0V0R0W4"/>
<protein>
    <submittedName>
        <fullName evidence="1">Uncharacterized protein</fullName>
    </submittedName>
</protein>
<sequence length="115" mass="13508">MSHQELKCLLIIFEKIKKGILEVKDNFSSMNDQLQTSKEGINYLKDQFENQMDDQEILFEIKTICKFLGQQQTHCQYATIQALDQGNILSFQRPFEQIYLYAQITNKIEKHMGGQ</sequence>
<accession>A0A0V0R0W4</accession>
<gene>
    <name evidence="1" type="ORF">PPERSA_01676</name>
</gene>
<dbReference type="EMBL" id="LDAU01000073">
    <property type="protein sequence ID" value="KRX08131.1"/>
    <property type="molecule type" value="Genomic_DNA"/>
</dbReference>
<reference evidence="1 2" key="1">
    <citation type="journal article" date="2015" name="Sci. Rep.">
        <title>Genome of the facultative scuticociliatosis pathogen Pseudocohnilembus persalinus provides insight into its virulence through horizontal gene transfer.</title>
        <authorList>
            <person name="Xiong J."/>
            <person name="Wang G."/>
            <person name="Cheng J."/>
            <person name="Tian M."/>
            <person name="Pan X."/>
            <person name="Warren A."/>
            <person name="Jiang C."/>
            <person name="Yuan D."/>
            <person name="Miao W."/>
        </authorList>
    </citation>
    <scope>NUCLEOTIDE SEQUENCE [LARGE SCALE GENOMIC DNA]</scope>
    <source>
        <strain evidence="1">36N120E</strain>
    </source>
</reference>
<dbReference type="OrthoDB" id="310352at2759"/>
<keyword evidence="2" id="KW-1185">Reference proteome</keyword>
<name>A0A0V0R0W4_PSEPJ</name>
<comment type="caution">
    <text evidence="1">The sequence shown here is derived from an EMBL/GenBank/DDBJ whole genome shotgun (WGS) entry which is preliminary data.</text>
</comment>
<dbReference type="Proteomes" id="UP000054937">
    <property type="component" value="Unassembled WGS sequence"/>
</dbReference>
<evidence type="ECO:0000313" key="2">
    <source>
        <dbReference type="Proteomes" id="UP000054937"/>
    </source>
</evidence>
<dbReference type="AlphaFoldDB" id="A0A0V0R0W4"/>
<proteinExistence type="predicted"/>